<dbReference type="AlphaFoldDB" id="A0A383BC31"/>
<organism evidence="2">
    <name type="scientific">marine metagenome</name>
    <dbReference type="NCBI Taxonomy" id="408172"/>
    <lineage>
        <taxon>unclassified sequences</taxon>
        <taxon>metagenomes</taxon>
        <taxon>ecological metagenomes</taxon>
    </lineage>
</organism>
<name>A0A383BC31_9ZZZZ</name>
<evidence type="ECO:0000256" key="1">
    <source>
        <dbReference type="SAM" id="Phobius"/>
    </source>
</evidence>
<protein>
    <recommendedName>
        <fullName evidence="3">PDZ domain-containing protein</fullName>
    </recommendedName>
</protein>
<reference evidence="2" key="1">
    <citation type="submission" date="2018-05" db="EMBL/GenBank/DDBJ databases">
        <authorList>
            <person name="Lanie J.A."/>
            <person name="Ng W.-L."/>
            <person name="Kazmierczak K.M."/>
            <person name="Andrzejewski T.M."/>
            <person name="Davidsen T.M."/>
            <person name="Wayne K.J."/>
            <person name="Tettelin H."/>
            <person name="Glass J.I."/>
            <person name="Rusch D."/>
            <person name="Podicherti R."/>
            <person name="Tsui H.-C.T."/>
            <person name="Winkler M.E."/>
        </authorList>
    </citation>
    <scope>NUCLEOTIDE SEQUENCE</scope>
</reference>
<evidence type="ECO:0000313" key="2">
    <source>
        <dbReference type="EMBL" id="SVE16998.1"/>
    </source>
</evidence>
<accession>A0A383BC31</accession>
<evidence type="ECO:0008006" key="3">
    <source>
        <dbReference type="Google" id="ProtNLM"/>
    </source>
</evidence>
<sequence length="234" mass="25965">MNKKISKKWKAGILFFLLIGFLMSMTFIRLPYFAFKPGSVNELSRRIVVSEGRSFEPSGEFHFTTISQDSSINGWEFLEGTFKESVHLIDEDSILGTRNRDENQTFNFELMRVSKSTAVSVALSHLGLEPYKATGVGIASVGGPSEGILTTSDVIVAVNKKEVFTDQDLITEIRGHEPSKIIQLNVEKIDGSDPREISIELGSREDEPSVAFLGIAPQTRIEDNDDLPVQVLVN</sequence>
<dbReference type="SUPFAM" id="SSF50156">
    <property type="entry name" value="PDZ domain-like"/>
    <property type="match status" value="1"/>
</dbReference>
<feature type="transmembrane region" description="Helical" evidence="1">
    <location>
        <begin position="12"/>
        <end position="35"/>
    </location>
</feature>
<proteinExistence type="predicted"/>
<feature type="non-terminal residue" evidence="2">
    <location>
        <position position="234"/>
    </location>
</feature>
<dbReference type="Gene3D" id="2.30.42.10">
    <property type="match status" value="1"/>
</dbReference>
<gene>
    <name evidence="2" type="ORF">METZ01_LOCUS469852</name>
</gene>
<dbReference type="InterPro" id="IPR036034">
    <property type="entry name" value="PDZ_sf"/>
</dbReference>
<keyword evidence="1" id="KW-1133">Transmembrane helix</keyword>
<keyword evidence="1" id="KW-0812">Transmembrane</keyword>
<dbReference type="EMBL" id="UINC01198850">
    <property type="protein sequence ID" value="SVE16998.1"/>
    <property type="molecule type" value="Genomic_DNA"/>
</dbReference>
<keyword evidence="1" id="KW-0472">Membrane</keyword>